<gene>
    <name evidence="1" type="ORF">ACFONC_07045</name>
</gene>
<dbReference type="EMBL" id="JBHRYA010000003">
    <property type="protein sequence ID" value="MFC3715902.1"/>
    <property type="molecule type" value="Genomic_DNA"/>
</dbReference>
<keyword evidence="2" id="KW-1185">Reference proteome</keyword>
<reference evidence="2" key="1">
    <citation type="journal article" date="2019" name="Int. J. Syst. Evol. Microbiol.">
        <title>The Global Catalogue of Microorganisms (GCM) 10K type strain sequencing project: providing services to taxonomists for standard genome sequencing and annotation.</title>
        <authorList>
            <consortium name="The Broad Institute Genomics Platform"/>
            <consortium name="The Broad Institute Genome Sequencing Center for Infectious Disease"/>
            <person name="Wu L."/>
            <person name="Ma J."/>
        </authorList>
    </citation>
    <scope>NUCLEOTIDE SEQUENCE [LARGE SCALE GENOMIC DNA]</scope>
    <source>
        <strain evidence="2">KCTC 42441</strain>
    </source>
</reference>
<accession>A0ABV7XID5</accession>
<protein>
    <submittedName>
        <fullName evidence="1">Phytoene/squalene synthase family protein</fullName>
    </submittedName>
</protein>
<organism evidence="1 2">
    <name type="scientific">Luteimonas soli</name>
    <dbReference type="NCBI Taxonomy" id="1648966"/>
    <lineage>
        <taxon>Bacteria</taxon>
        <taxon>Pseudomonadati</taxon>
        <taxon>Pseudomonadota</taxon>
        <taxon>Gammaproteobacteria</taxon>
        <taxon>Lysobacterales</taxon>
        <taxon>Lysobacteraceae</taxon>
        <taxon>Luteimonas</taxon>
    </lineage>
</organism>
<sequence>MSDADEFTAKWRARWPEWNIGGVFLSDARRETAFAWFALVEELTDAAWSGADATPGLAKLAWWNEELQGWAKGARRHPLGAVLQPQPAPWAPLAASLLSLQASRELPPGTDPEAAGVTSFARAAAGCERVLFDEAATEVHEGEGAGVVAFDLLAARQLLQGDAQDALQLLGVAPAGGRTTRPRRLHSALLRQRLRGLAANRQGQPPAAWRSLWLAWRAARGVG</sequence>
<proteinExistence type="predicted"/>
<name>A0ABV7XID5_9GAMM</name>
<dbReference type="Proteomes" id="UP001595705">
    <property type="component" value="Unassembled WGS sequence"/>
</dbReference>
<evidence type="ECO:0000313" key="1">
    <source>
        <dbReference type="EMBL" id="MFC3715902.1"/>
    </source>
</evidence>
<dbReference type="RefSeq" id="WP_386742996.1">
    <property type="nucleotide sequence ID" value="NZ_JBHRYA010000003.1"/>
</dbReference>
<evidence type="ECO:0000313" key="2">
    <source>
        <dbReference type="Proteomes" id="UP001595705"/>
    </source>
</evidence>
<comment type="caution">
    <text evidence="1">The sequence shown here is derived from an EMBL/GenBank/DDBJ whole genome shotgun (WGS) entry which is preliminary data.</text>
</comment>